<evidence type="ECO:0000313" key="2">
    <source>
        <dbReference type="EMBL" id="CAA9569186.1"/>
    </source>
</evidence>
<feature type="compositionally biased region" description="Polar residues" evidence="1">
    <location>
        <begin position="66"/>
        <end position="78"/>
    </location>
</feature>
<protein>
    <submittedName>
        <fullName evidence="2">Uncharacterized protein</fullName>
    </submittedName>
</protein>
<evidence type="ECO:0000256" key="1">
    <source>
        <dbReference type="SAM" id="MobiDB-lite"/>
    </source>
</evidence>
<accession>A0A6J4V768</accession>
<feature type="non-terminal residue" evidence="2">
    <location>
        <position position="78"/>
    </location>
</feature>
<feature type="non-terminal residue" evidence="2">
    <location>
        <position position="1"/>
    </location>
</feature>
<reference evidence="2" key="1">
    <citation type="submission" date="2020-02" db="EMBL/GenBank/DDBJ databases">
        <authorList>
            <person name="Meier V. D."/>
        </authorList>
    </citation>
    <scope>NUCLEOTIDE SEQUENCE</scope>
    <source>
        <strain evidence="2">AVDCRST_MAG88</strain>
    </source>
</reference>
<feature type="region of interest" description="Disordered" evidence="1">
    <location>
        <begin position="1"/>
        <end position="78"/>
    </location>
</feature>
<dbReference type="AlphaFoldDB" id="A0A6J4V768"/>
<gene>
    <name evidence="2" type="ORF">AVDCRST_MAG88-2177</name>
</gene>
<name>A0A6J4V768_9BACT</name>
<sequence>AALARAASPGVKSRAAVSPPSCMSGRTRTYLTPMRRSPSGCGSTVTHPPVHPVKSTSPTPMRCLTRPTTAPRSSGRSG</sequence>
<organism evidence="2">
    <name type="scientific">uncultured Thermomicrobiales bacterium</name>
    <dbReference type="NCBI Taxonomy" id="1645740"/>
    <lineage>
        <taxon>Bacteria</taxon>
        <taxon>Pseudomonadati</taxon>
        <taxon>Thermomicrobiota</taxon>
        <taxon>Thermomicrobia</taxon>
        <taxon>Thermomicrobiales</taxon>
        <taxon>environmental samples</taxon>
    </lineage>
</organism>
<dbReference type="EMBL" id="CADCWM010000564">
    <property type="protein sequence ID" value="CAA9569186.1"/>
    <property type="molecule type" value="Genomic_DNA"/>
</dbReference>
<proteinExistence type="predicted"/>